<gene>
    <name evidence="5" type="primary">rps5</name>
</gene>
<proteinExistence type="inferred from homology"/>
<dbReference type="PANTHER" id="PTHR11205">
    <property type="entry name" value="RIBOSOMAL PROTEIN S7"/>
    <property type="match status" value="1"/>
</dbReference>
<keyword evidence="2 5" id="KW-0689">Ribosomal protein</keyword>
<evidence type="ECO:0000256" key="2">
    <source>
        <dbReference type="ARBA" id="ARBA00022980"/>
    </source>
</evidence>
<dbReference type="Pfam" id="PF00177">
    <property type="entry name" value="Ribosomal_S7"/>
    <property type="match status" value="1"/>
</dbReference>
<dbReference type="InterPro" id="IPR036823">
    <property type="entry name" value="Ribosomal_uS7_dom_sf"/>
</dbReference>
<dbReference type="InterPro" id="IPR023798">
    <property type="entry name" value="Ribosomal_uS7_dom"/>
</dbReference>
<dbReference type="Gene3D" id="1.10.455.10">
    <property type="entry name" value="Ribosomal protein S7 domain"/>
    <property type="match status" value="1"/>
</dbReference>
<dbReference type="InterPro" id="IPR000235">
    <property type="entry name" value="Ribosomal_uS7"/>
</dbReference>
<sequence length="242" mass="28124">MSHFFHLLFYQEACFLLNVSIQINFFISRLFMKTKNTSVRASINLKWKMKLFNKYRFDNIKLNNLSLSEYINISYRYGLIQPHSSASYNRKPFKKMYCPIVERLVNSLMMKGRNTGKKIKSVNYSIKIQIVEKCFSVIYLITGLNPIIVLIRAIINSAPLEDSIVIGSKKSKKRISVDISPYKRVSIALYLITSGVRKISFKNIRPTSELLAEELVNAFKNSSNSYAIRKKLEIERIAEKNR</sequence>
<dbReference type="AlphaFoldDB" id="A0A0H5BIF1"/>
<dbReference type="SUPFAM" id="SSF47973">
    <property type="entry name" value="Ribosomal protein S7"/>
    <property type="match status" value="1"/>
</dbReference>
<geneLocation type="nucleomorph" evidence="5"/>
<name>A0A0H5BIF1_9EUKA</name>
<reference evidence="5" key="1">
    <citation type="journal article" date="2015" name="Genome Biol. Evol.">
        <title>Nucleomorph Genome Sequences of Two Chlorarachniophytes, Amorphochlora amoebiformis and Lotharella vacuolata.</title>
        <authorList>
            <person name="Suzuki S."/>
            <person name="Shirato S."/>
            <person name="Hirakawa Y."/>
            <person name="Ishida K."/>
        </authorList>
    </citation>
    <scope>NUCLEOTIDE SEQUENCE</scope>
    <source>
        <strain evidence="5">CCMP2058</strain>
    </source>
</reference>
<comment type="similarity">
    <text evidence="1">Belongs to the universal ribosomal protein uS7 family.</text>
</comment>
<keyword evidence="5" id="KW-0542">Nucleomorph</keyword>
<protein>
    <submittedName>
        <fullName evidence="5">Ribosomal protein S5</fullName>
    </submittedName>
</protein>
<evidence type="ECO:0000256" key="1">
    <source>
        <dbReference type="ARBA" id="ARBA00007151"/>
    </source>
</evidence>
<organism evidence="5">
    <name type="scientific">Amorphochlora amoebiformis</name>
    <dbReference type="NCBI Taxonomy" id="1561963"/>
    <lineage>
        <taxon>Eukaryota</taxon>
        <taxon>Sar</taxon>
        <taxon>Rhizaria</taxon>
        <taxon>Cercozoa</taxon>
        <taxon>Chlorarachniophyceae</taxon>
        <taxon>Amorphochlora</taxon>
    </lineage>
</organism>
<dbReference type="PIRSF" id="PIRSF002122">
    <property type="entry name" value="RPS7p_RPS7a_RPS5e_RPS7o"/>
    <property type="match status" value="1"/>
</dbReference>
<evidence type="ECO:0000259" key="4">
    <source>
        <dbReference type="Pfam" id="PF00177"/>
    </source>
</evidence>
<feature type="domain" description="Small ribosomal subunit protein uS7" evidence="4">
    <location>
        <begin position="84"/>
        <end position="242"/>
    </location>
</feature>
<dbReference type="GO" id="GO:1990904">
    <property type="term" value="C:ribonucleoprotein complex"/>
    <property type="evidence" value="ECO:0007669"/>
    <property type="project" value="UniProtKB-KW"/>
</dbReference>
<keyword evidence="3" id="KW-0687">Ribonucleoprotein</keyword>
<dbReference type="GO" id="GO:0005840">
    <property type="term" value="C:ribosome"/>
    <property type="evidence" value="ECO:0007669"/>
    <property type="project" value="UniProtKB-KW"/>
</dbReference>
<accession>A0A0H5BIF1</accession>
<evidence type="ECO:0000313" key="5">
    <source>
        <dbReference type="EMBL" id="BAS01863.1"/>
    </source>
</evidence>
<dbReference type="EMBL" id="AB996603">
    <property type="protein sequence ID" value="BAS01863.1"/>
    <property type="molecule type" value="Genomic_DNA"/>
</dbReference>
<evidence type="ECO:0000256" key="3">
    <source>
        <dbReference type="ARBA" id="ARBA00023274"/>
    </source>
</evidence>
<dbReference type="GO" id="GO:0006412">
    <property type="term" value="P:translation"/>
    <property type="evidence" value="ECO:0007669"/>
    <property type="project" value="InterPro"/>
</dbReference>